<dbReference type="EMBL" id="HACM01010862">
    <property type="protein sequence ID" value="CRZ11304.1"/>
    <property type="molecule type" value="Transcribed_RNA"/>
</dbReference>
<reference evidence="1" key="1">
    <citation type="submission" date="2015-04" db="EMBL/GenBank/DDBJ databases">
        <title>The genome sequence of the plant pathogenic Rhizarian Plasmodiophora brassicae reveals insights in its biotrophic life cycle and the origin of chitin synthesis.</title>
        <authorList>
            <person name="Schwelm A."/>
            <person name="Fogelqvist J."/>
            <person name="Knaust A."/>
            <person name="Julke S."/>
            <person name="Lilja T."/>
            <person name="Dhandapani V."/>
            <person name="Bonilla-Rosso G."/>
            <person name="Karlsson M."/>
            <person name="Shevchenko A."/>
            <person name="Choi S.R."/>
            <person name="Kim H.G."/>
            <person name="Park J.Y."/>
            <person name="Lim Y.P."/>
            <person name="Ludwig-Muller J."/>
            <person name="Dixelius C."/>
        </authorList>
    </citation>
    <scope>NUCLEOTIDE SEQUENCE</scope>
    <source>
        <tissue evidence="1">Potato root galls</tissue>
    </source>
</reference>
<sequence length="310" mass="35757">TVRTMSVTSESNDDTQWVSDDNFTLLEDMQKNNQNESRQRRSMRAVIRPRQSALYDNCLVLSVEGNPLCRLQRKRCQWYIEKQLADVVSEQPNLVIRLRFNAKGGPQVEDGFPLATKFNICVRCGGEKELLRSYVVPSCYRKELPEAITSHQCHDITLLCLDCYEVWATAHTSLRKQICKDLGVPMDGIRQGPAPDQQLSKAVQAARTLIRVDRLPEERKQQLFRIVADFLKIDELPDREQLLSLIESYGSVKSQNDSSVFISHGKLVIDAVEDVSAFVKMWRRHFIDSMQPKFLPEYWTVDYGFNHDTQ</sequence>
<accession>A0A0H5RRH8</accession>
<proteinExistence type="predicted"/>
<evidence type="ECO:0000313" key="1">
    <source>
        <dbReference type="EMBL" id="CRZ11304.1"/>
    </source>
</evidence>
<organism evidence="1">
    <name type="scientific">Spongospora subterranea</name>
    <dbReference type="NCBI Taxonomy" id="70186"/>
    <lineage>
        <taxon>Eukaryota</taxon>
        <taxon>Sar</taxon>
        <taxon>Rhizaria</taxon>
        <taxon>Endomyxa</taxon>
        <taxon>Phytomyxea</taxon>
        <taxon>Plasmodiophorida</taxon>
        <taxon>Plasmodiophoridae</taxon>
        <taxon>Spongospora</taxon>
    </lineage>
</organism>
<protein>
    <submittedName>
        <fullName evidence="1">Uncharacterized protein</fullName>
    </submittedName>
</protein>
<dbReference type="AlphaFoldDB" id="A0A0H5RRH8"/>
<name>A0A0H5RRH8_9EUKA</name>
<feature type="non-terminal residue" evidence="1">
    <location>
        <position position="1"/>
    </location>
</feature>